<protein>
    <submittedName>
        <fullName evidence="2">Uncharacterized protein</fullName>
    </submittedName>
</protein>
<reference evidence="2 3" key="1">
    <citation type="submission" date="2024-02" db="EMBL/GenBank/DDBJ databases">
        <authorList>
            <person name="Vignale AGUSTIN F."/>
            <person name="Sosa J E."/>
            <person name="Modenutti C."/>
        </authorList>
    </citation>
    <scope>NUCLEOTIDE SEQUENCE [LARGE SCALE GENOMIC DNA]</scope>
</reference>
<feature type="chain" id="PRO_5044831974" evidence="1">
    <location>
        <begin position="24"/>
        <end position="81"/>
    </location>
</feature>
<dbReference type="AlphaFoldDB" id="A0ABC8SE26"/>
<gene>
    <name evidence="2" type="ORF">ILEXP_LOCUS23781</name>
</gene>
<proteinExistence type="predicted"/>
<feature type="signal peptide" evidence="1">
    <location>
        <begin position="1"/>
        <end position="23"/>
    </location>
</feature>
<comment type="caution">
    <text evidence="2">The sequence shown here is derived from an EMBL/GenBank/DDBJ whole genome shotgun (WGS) entry which is preliminary data.</text>
</comment>
<dbReference type="EMBL" id="CAUOFW020002698">
    <property type="protein sequence ID" value="CAK9155375.1"/>
    <property type="molecule type" value="Genomic_DNA"/>
</dbReference>
<dbReference type="Proteomes" id="UP001642360">
    <property type="component" value="Unassembled WGS sequence"/>
</dbReference>
<keyword evidence="3" id="KW-1185">Reference proteome</keyword>
<sequence>MNRFHLCFFIASLLFFSTLSVHAIRRSEFSGDFTGTKQVFQSSVSAPAARDFKSEKRKVPTGSNPLHNKRRYLVHKFSVRV</sequence>
<evidence type="ECO:0000313" key="3">
    <source>
        <dbReference type="Proteomes" id="UP001642360"/>
    </source>
</evidence>
<evidence type="ECO:0000256" key="1">
    <source>
        <dbReference type="SAM" id="SignalP"/>
    </source>
</evidence>
<accession>A0ABC8SE26</accession>
<name>A0ABC8SE26_9AQUA</name>
<organism evidence="2 3">
    <name type="scientific">Ilex paraguariensis</name>
    <name type="common">yerba mate</name>
    <dbReference type="NCBI Taxonomy" id="185542"/>
    <lineage>
        <taxon>Eukaryota</taxon>
        <taxon>Viridiplantae</taxon>
        <taxon>Streptophyta</taxon>
        <taxon>Embryophyta</taxon>
        <taxon>Tracheophyta</taxon>
        <taxon>Spermatophyta</taxon>
        <taxon>Magnoliopsida</taxon>
        <taxon>eudicotyledons</taxon>
        <taxon>Gunneridae</taxon>
        <taxon>Pentapetalae</taxon>
        <taxon>asterids</taxon>
        <taxon>campanulids</taxon>
        <taxon>Aquifoliales</taxon>
        <taxon>Aquifoliaceae</taxon>
        <taxon>Ilex</taxon>
    </lineage>
</organism>
<keyword evidence="1" id="KW-0732">Signal</keyword>
<evidence type="ECO:0000313" key="2">
    <source>
        <dbReference type="EMBL" id="CAK9155375.1"/>
    </source>
</evidence>